<protein>
    <recommendedName>
        <fullName evidence="2">Dockerin domain-containing protein</fullName>
    </recommendedName>
</protein>
<dbReference type="GO" id="GO:0005509">
    <property type="term" value="F:calcium ion binding"/>
    <property type="evidence" value="ECO:0007669"/>
    <property type="project" value="InterPro"/>
</dbReference>
<accession>A0A1G1L369</accession>
<evidence type="ECO:0000259" key="2">
    <source>
        <dbReference type="PROSITE" id="PS51766"/>
    </source>
</evidence>
<organism evidence="3 4">
    <name type="scientific">Candidatus Danuiimicrobium aquiferis</name>
    <dbReference type="NCBI Taxonomy" id="1801832"/>
    <lineage>
        <taxon>Bacteria</taxon>
        <taxon>Pseudomonadati</taxon>
        <taxon>Candidatus Omnitrophota</taxon>
        <taxon>Candidatus Danuiimicrobium</taxon>
    </lineage>
</organism>
<comment type="caution">
    <text evidence="3">The sequence shown here is derived from an EMBL/GenBank/DDBJ whole genome shotgun (WGS) entry which is preliminary data.</text>
</comment>
<dbReference type="GO" id="GO:0000272">
    <property type="term" value="P:polysaccharide catabolic process"/>
    <property type="evidence" value="ECO:0007669"/>
    <property type="project" value="InterPro"/>
</dbReference>
<keyword evidence="1" id="KW-1133">Transmembrane helix</keyword>
<dbReference type="GO" id="GO:0004553">
    <property type="term" value="F:hydrolase activity, hydrolyzing O-glycosyl compounds"/>
    <property type="evidence" value="ECO:0007669"/>
    <property type="project" value="InterPro"/>
</dbReference>
<feature type="domain" description="Dockerin" evidence="2">
    <location>
        <begin position="110"/>
        <end position="184"/>
    </location>
</feature>
<proteinExistence type="predicted"/>
<dbReference type="EMBL" id="MHFR01000001">
    <property type="protein sequence ID" value="OGW99611.1"/>
    <property type="molecule type" value="Genomic_DNA"/>
</dbReference>
<dbReference type="Gene3D" id="2.60.40.10">
    <property type="entry name" value="Immunoglobulins"/>
    <property type="match status" value="3"/>
</dbReference>
<dbReference type="PROSITE" id="PS51766">
    <property type="entry name" value="DOCKERIN"/>
    <property type="match status" value="1"/>
</dbReference>
<dbReference type="Gene3D" id="1.10.1330.10">
    <property type="entry name" value="Dockerin domain"/>
    <property type="match status" value="2"/>
</dbReference>
<evidence type="ECO:0000256" key="1">
    <source>
        <dbReference type="SAM" id="Phobius"/>
    </source>
</evidence>
<dbReference type="InterPro" id="IPR013783">
    <property type="entry name" value="Ig-like_fold"/>
</dbReference>
<dbReference type="GO" id="GO:0016020">
    <property type="term" value="C:membrane"/>
    <property type="evidence" value="ECO:0007669"/>
    <property type="project" value="InterPro"/>
</dbReference>
<dbReference type="SUPFAM" id="SSF49313">
    <property type="entry name" value="Cadherin-like"/>
    <property type="match status" value="4"/>
</dbReference>
<dbReference type="InterPro" id="IPR002105">
    <property type="entry name" value="Dockerin_1_rpt"/>
</dbReference>
<dbReference type="PROSITE" id="PS00448">
    <property type="entry name" value="CLOS_CELLULOSOME_RPT"/>
    <property type="match status" value="1"/>
</dbReference>
<dbReference type="InterPro" id="IPR036439">
    <property type="entry name" value="Dockerin_dom_sf"/>
</dbReference>
<dbReference type="InterPro" id="IPR018247">
    <property type="entry name" value="EF_Hand_1_Ca_BS"/>
</dbReference>
<evidence type="ECO:0000313" key="3">
    <source>
        <dbReference type="EMBL" id="OGW99611.1"/>
    </source>
</evidence>
<dbReference type="Proteomes" id="UP000178187">
    <property type="component" value="Unassembled WGS sequence"/>
</dbReference>
<dbReference type="SUPFAM" id="SSF63446">
    <property type="entry name" value="Type I dockerin domain"/>
    <property type="match status" value="1"/>
</dbReference>
<sequence>MNSAKREKYDAAFNTTLRKSSTSSRDLRRIFPIVFNTLTHTTNQGIKLAVFLLFICLLIYPPKLFAKALDLRQVISKVLLVNQKPAFKLINPQSVDEGRALQFILEASDPDGSACDLNDDGKVNSLDYGALTKCLSKKPIGQCLRSDLNRDGKVNLVDISILNRFLTSRKSADGLVYTASQLPVKSVFDPILRSFSWTPDFEQAGSYTVKFSVWDGMYTDNILVTITVINVNRPPVLQPMGTVNVRENQPALIQIPVSDPDKDKIQVTINPMPQGATFDSQTLALTWKPSFSTIDPPSSTPKSLTLTINASDGQATVIGQLPLQVTNETVPAPTISFSTSTTTVERGEPFTLTTSATSTYGLASVWWYGNNTGITNAEVNITYPPEPVYQSKFTTPVQNPTKLDRVFGEALFTESQAVTNYSFTSSVVINKTGTFSFGANSRDVLYWLKSEPHQASEGSGIARLTITVRDTRPPATPAVSNLVLPVNTLSVELQGTKEVDSSILVNGIEKVAVNNSTEWQTTIGLPNEGDNYFTITSKDQSGNESGILQINIIRDTAPPVVQLTSPTLSNNPSYLLTYTVDENPNSETIPLAVGDNTINKTIADDAGNETQANWLVRLERLSFPQDSLPDNQPPVIAPIENQTVGYGETLSVAFNITDPDGVAPDLDRDGDVDYQDFELFEACSSGPAIQYQDPNCRHADFDKDGDIDQSDFGVYQIFMSGSDQPAEFQYSFANFPQGANFVYATKTLVWTPTVEQMGNYVISLSVSDGMYSVTSDVNIEVVDRTPPVTTANPVGGEFSDFVDVTLSVNEPATIYYTTDGSDPTPASTIYAIPIHISDTTLLKFFAVDTSGNSETIKTETYQRANHPPTIDPILPQQVIEGDSLLVVLTASDLDEEPLTWTADNPPSGSSFSDLGNGTAQFSWNPTTGDAGEYQINVHVFDGTDTTSGILPVRVIGEATATYGYDNLNRLTGVYYQNGKQIEYDYDEVGNRTAFRSEDV</sequence>
<dbReference type="Pfam" id="PF17963">
    <property type="entry name" value="Big_9"/>
    <property type="match status" value="1"/>
</dbReference>
<keyword evidence="1" id="KW-0472">Membrane</keyword>
<dbReference type="PROSITE" id="PS00018">
    <property type="entry name" value="EF_HAND_1"/>
    <property type="match status" value="2"/>
</dbReference>
<dbReference type="Pfam" id="PF13290">
    <property type="entry name" value="CHB_HEX_C_1"/>
    <property type="match status" value="1"/>
</dbReference>
<dbReference type="Pfam" id="PF00404">
    <property type="entry name" value="Dockerin_1"/>
    <property type="match status" value="1"/>
</dbReference>
<dbReference type="InterPro" id="IPR015919">
    <property type="entry name" value="Cadherin-like_sf"/>
</dbReference>
<reference evidence="3 4" key="1">
    <citation type="journal article" date="2016" name="Nat. Commun.">
        <title>Thousands of microbial genomes shed light on interconnected biogeochemical processes in an aquifer system.</title>
        <authorList>
            <person name="Anantharaman K."/>
            <person name="Brown C.T."/>
            <person name="Hug L.A."/>
            <person name="Sharon I."/>
            <person name="Castelle C.J."/>
            <person name="Probst A.J."/>
            <person name="Thomas B.C."/>
            <person name="Singh A."/>
            <person name="Wilkins M.J."/>
            <person name="Karaoz U."/>
            <person name="Brodie E.L."/>
            <person name="Williams K.H."/>
            <person name="Hubbard S.S."/>
            <person name="Banfield J.F."/>
        </authorList>
    </citation>
    <scope>NUCLEOTIDE SEQUENCE [LARGE SCALE GENOMIC DNA]</scope>
</reference>
<dbReference type="InterPro" id="IPR059177">
    <property type="entry name" value="GH29D-like_dom"/>
</dbReference>
<evidence type="ECO:0000313" key="4">
    <source>
        <dbReference type="Proteomes" id="UP000178187"/>
    </source>
</evidence>
<gene>
    <name evidence="3" type="ORF">A3G33_00575</name>
</gene>
<dbReference type="AlphaFoldDB" id="A0A1G1L369"/>
<dbReference type="CDD" id="cd14256">
    <property type="entry name" value="Dockerin_I"/>
    <property type="match status" value="1"/>
</dbReference>
<dbReference type="InterPro" id="IPR016134">
    <property type="entry name" value="Dockerin_dom"/>
</dbReference>
<feature type="transmembrane region" description="Helical" evidence="1">
    <location>
        <begin position="48"/>
        <end position="66"/>
    </location>
</feature>
<name>A0A1G1L369_9BACT</name>
<keyword evidence="1" id="KW-0812">Transmembrane</keyword>